<dbReference type="EMBL" id="JAESWA010000001">
    <property type="protein sequence ID" value="MBL4930217.1"/>
    <property type="molecule type" value="Genomic_DNA"/>
</dbReference>
<dbReference type="InterPro" id="IPR046947">
    <property type="entry name" value="LytR-like"/>
</dbReference>
<sequence>MLKVFICEDNDEQRNAYKKAVNDTIIIENFDMSIALVTPKPQDVIEYIKNNEGTSLYFLDVDLKQELNGIALAAEIRKYDPRGFIVFITTHGEMSYLTFTFKVEALDYIIKDNPKEVKDRIRECILNANEKYSSKNSDMEVFNVKINEKIINIEFNKILFFETSTRAHKVVVHATDRHIEFNGKLSDIEGKLDDRFYRCHKSYIVNRRNIKEIDTRDRIAYMINDEECIISNRHLKGLTKAK</sequence>
<reference evidence="10" key="1">
    <citation type="submission" date="2021-01" db="EMBL/GenBank/DDBJ databases">
        <title>Genome public.</title>
        <authorList>
            <person name="Liu C."/>
            <person name="Sun Q."/>
        </authorList>
    </citation>
    <scope>NUCLEOTIDE SEQUENCE</scope>
    <source>
        <strain evidence="10">YIM B02565</strain>
    </source>
</reference>
<dbReference type="InterPro" id="IPR001789">
    <property type="entry name" value="Sig_transdc_resp-reg_receiver"/>
</dbReference>
<dbReference type="CDD" id="cd17533">
    <property type="entry name" value="REC_LytTR_AgrA-like"/>
    <property type="match status" value="1"/>
</dbReference>
<comment type="function">
    <text evidence="5">May play the central regulatory role in sporulation. It may be an element of the effector pathway responsible for the activation of sporulation genes in response to nutritional stress. Spo0A may act in concert with spo0H (a sigma factor) to control the expression of some genes that are critical to the sporulation process.</text>
</comment>
<dbReference type="AlphaFoldDB" id="A0A937FE79"/>
<dbReference type="SMART" id="SM00850">
    <property type="entry name" value="LytTR"/>
    <property type="match status" value="1"/>
</dbReference>
<evidence type="ECO:0000259" key="8">
    <source>
        <dbReference type="PROSITE" id="PS50110"/>
    </source>
</evidence>
<evidence type="ECO:0000256" key="5">
    <source>
        <dbReference type="ARBA" id="ARBA00024867"/>
    </source>
</evidence>
<dbReference type="SMART" id="SM00448">
    <property type="entry name" value="REC"/>
    <property type="match status" value="1"/>
</dbReference>
<feature type="modified residue" description="4-aspartylphosphate" evidence="7">
    <location>
        <position position="60"/>
    </location>
</feature>
<evidence type="ECO:0000256" key="2">
    <source>
        <dbReference type="ARBA" id="ARBA00022490"/>
    </source>
</evidence>
<dbReference type="SUPFAM" id="SSF52172">
    <property type="entry name" value="CheY-like"/>
    <property type="match status" value="1"/>
</dbReference>
<feature type="domain" description="Response regulatory" evidence="8">
    <location>
        <begin position="3"/>
        <end position="126"/>
    </location>
</feature>
<dbReference type="InterPro" id="IPR007492">
    <property type="entry name" value="LytTR_DNA-bd_dom"/>
</dbReference>
<accession>A0A937FE79</accession>
<dbReference type="PROSITE" id="PS50930">
    <property type="entry name" value="HTH_LYTTR"/>
    <property type="match status" value="1"/>
</dbReference>
<dbReference type="Pfam" id="PF00072">
    <property type="entry name" value="Response_reg"/>
    <property type="match status" value="1"/>
</dbReference>
<dbReference type="InterPro" id="IPR011006">
    <property type="entry name" value="CheY-like_superfamily"/>
</dbReference>
<evidence type="ECO:0000256" key="6">
    <source>
        <dbReference type="ARBA" id="ARBA00037164"/>
    </source>
</evidence>
<dbReference type="Gene3D" id="2.40.50.1020">
    <property type="entry name" value="LytTr DNA-binding domain"/>
    <property type="match status" value="1"/>
</dbReference>
<keyword evidence="11" id="KW-1185">Reference proteome</keyword>
<dbReference type="RefSeq" id="WP_202765603.1">
    <property type="nucleotide sequence ID" value="NZ_JAESWA010000001.1"/>
</dbReference>
<dbReference type="PANTHER" id="PTHR37299:SF3">
    <property type="entry name" value="STAGE 0 SPORULATION PROTEIN A HOMOLOG"/>
    <property type="match status" value="1"/>
</dbReference>
<dbReference type="PROSITE" id="PS50110">
    <property type="entry name" value="RESPONSE_REGULATORY"/>
    <property type="match status" value="1"/>
</dbReference>
<keyword evidence="2" id="KW-0963">Cytoplasm</keyword>
<gene>
    <name evidence="10" type="ORF">JK634_00120</name>
</gene>
<evidence type="ECO:0000313" key="11">
    <source>
        <dbReference type="Proteomes" id="UP000623681"/>
    </source>
</evidence>
<evidence type="ECO:0000256" key="7">
    <source>
        <dbReference type="PROSITE-ProRule" id="PRU00169"/>
    </source>
</evidence>
<name>A0A937FE79_9CLOT</name>
<feature type="domain" description="HTH LytTR-type" evidence="9">
    <location>
        <begin position="142"/>
        <end position="242"/>
    </location>
</feature>
<organism evidence="10 11">
    <name type="scientific">Clostridium paridis</name>
    <dbReference type="NCBI Taxonomy" id="2803863"/>
    <lineage>
        <taxon>Bacteria</taxon>
        <taxon>Bacillati</taxon>
        <taxon>Bacillota</taxon>
        <taxon>Clostridia</taxon>
        <taxon>Eubacteriales</taxon>
        <taxon>Clostridiaceae</taxon>
        <taxon>Clostridium</taxon>
    </lineage>
</organism>
<protein>
    <recommendedName>
        <fullName evidence="1">Stage 0 sporulation protein A homolog</fullName>
    </recommendedName>
</protein>
<evidence type="ECO:0000313" key="10">
    <source>
        <dbReference type="EMBL" id="MBL4930217.1"/>
    </source>
</evidence>
<keyword evidence="7" id="KW-0597">Phosphoprotein</keyword>
<comment type="caution">
    <text evidence="10">The sequence shown here is derived from an EMBL/GenBank/DDBJ whole genome shotgun (WGS) entry which is preliminary data.</text>
</comment>
<dbReference type="GO" id="GO:0000156">
    <property type="term" value="F:phosphorelay response regulator activity"/>
    <property type="evidence" value="ECO:0007669"/>
    <property type="project" value="InterPro"/>
</dbReference>
<evidence type="ECO:0000256" key="3">
    <source>
        <dbReference type="ARBA" id="ARBA00023012"/>
    </source>
</evidence>
<evidence type="ECO:0000256" key="1">
    <source>
        <dbReference type="ARBA" id="ARBA00018672"/>
    </source>
</evidence>
<dbReference type="PANTHER" id="PTHR37299">
    <property type="entry name" value="TRANSCRIPTIONAL REGULATOR-RELATED"/>
    <property type="match status" value="1"/>
</dbReference>
<dbReference type="Pfam" id="PF04397">
    <property type="entry name" value="LytTR"/>
    <property type="match status" value="1"/>
</dbReference>
<dbReference type="Gene3D" id="3.40.50.2300">
    <property type="match status" value="1"/>
</dbReference>
<evidence type="ECO:0000256" key="4">
    <source>
        <dbReference type="ARBA" id="ARBA00023159"/>
    </source>
</evidence>
<keyword evidence="3" id="KW-0902">Two-component regulatory system</keyword>
<proteinExistence type="predicted"/>
<comment type="function">
    <text evidence="6">Required for high-level post-exponential phase expression of a series of secreted proteins.</text>
</comment>
<evidence type="ECO:0000259" key="9">
    <source>
        <dbReference type="PROSITE" id="PS50930"/>
    </source>
</evidence>
<keyword evidence="4" id="KW-0010">Activator</keyword>
<dbReference type="GO" id="GO:0003677">
    <property type="term" value="F:DNA binding"/>
    <property type="evidence" value="ECO:0007669"/>
    <property type="project" value="InterPro"/>
</dbReference>
<dbReference type="Proteomes" id="UP000623681">
    <property type="component" value="Unassembled WGS sequence"/>
</dbReference>